<name>A0A0E2DCD7_LEPIR</name>
<dbReference type="Proteomes" id="UP000001340">
    <property type="component" value="Unassembled WGS sequence"/>
</dbReference>
<evidence type="ECO:0000313" key="1">
    <source>
        <dbReference type="EMBL" id="EKR53330.1"/>
    </source>
</evidence>
<proteinExistence type="predicted"/>
<accession>A0A0E2DCD7</accession>
<evidence type="ECO:0000313" key="2">
    <source>
        <dbReference type="Proteomes" id="UP000001340"/>
    </source>
</evidence>
<organism evidence="1 2">
    <name type="scientific">Leptospira interrogans str. UI 12758</name>
    <dbReference type="NCBI Taxonomy" id="1049938"/>
    <lineage>
        <taxon>Bacteria</taxon>
        <taxon>Pseudomonadati</taxon>
        <taxon>Spirochaetota</taxon>
        <taxon>Spirochaetia</taxon>
        <taxon>Leptospirales</taxon>
        <taxon>Leptospiraceae</taxon>
        <taxon>Leptospira</taxon>
    </lineage>
</organism>
<protein>
    <submittedName>
        <fullName evidence="1">Uncharacterized protein</fullName>
    </submittedName>
</protein>
<sequence length="44" mass="5428">MNRFILSLLEKPKTIFHFYNNLKTVILYKNLIDPILFRFYKSFS</sequence>
<dbReference type="AlphaFoldDB" id="A0A0E2DCD7"/>
<reference evidence="1 2" key="1">
    <citation type="submission" date="2012-10" db="EMBL/GenBank/DDBJ databases">
        <authorList>
            <person name="Harkins D.M."/>
            <person name="Durkin A.S."/>
            <person name="Brinkac L.M."/>
            <person name="Haft D.H."/>
            <person name="Selengut J.D."/>
            <person name="Sanka R."/>
            <person name="DePew J."/>
            <person name="Purushe J."/>
            <person name="Chanthongthip A."/>
            <person name="Lattana O."/>
            <person name="Phetsouvanh R."/>
            <person name="Newton P.N."/>
            <person name="Vinetz J.M."/>
            <person name="Sutton G.G."/>
            <person name="Nierman W.C."/>
            <person name="Fouts D.E."/>
        </authorList>
    </citation>
    <scope>NUCLEOTIDE SEQUENCE [LARGE SCALE GENOMIC DNA]</scope>
    <source>
        <strain evidence="1 2">UI 12758</strain>
    </source>
</reference>
<gene>
    <name evidence="1" type="ORF">LEP1GSC105_1170</name>
</gene>
<dbReference type="EMBL" id="AHNR02000067">
    <property type="protein sequence ID" value="EKR53330.1"/>
    <property type="molecule type" value="Genomic_DNA"/>
</dbReference>
<comment type="caution">
    <text evidence="1">The sequence shown here is derived from an EMBL/GenBank/DDBJ whole genome shotgun (WGS) entry which is preliminary data.</text>
</comment>